<evidence type="ECO:0000256" key="2">
    <source>
        <dbReference type="ARBA" id="ARBA00007375"/>
    </source>
</evidence>
<evidence type="ECO:0000313" key="7">
    <source>
        <dbReference type="EMBL" id="MBC8753828.1"/>
    </source>
</evidence>
<dbReference type="PANTHER" id="PTHR31885">
    <property type="entry name" value="GH04784P"/>
    <property type="match status" value="1"/>
</dbReference>
<evidence type="ECO:0000256" key="1">
    <source>
        <dbReference type="ARBA" id="ARBA00004141"/>
    </source>
</evidence>
<feature type="transmembrane region" description="Helical" evidence="6">
    <location>
        <begin position="113"/>
        <end position="132"/>
    </location>
</feature>
<comment type="subcellular location">
    <subcellularLocation>
        <location evidence="1">Membrane</location>
        <topology evidence="1">Multi-pass membrane protein</topology>
    </subcellularLocation>
</comment>
<feature type="transmembrane region" description="Helical" evidence="6">
    <location>
        <begin position="28"/>
        <end position="48"/>
    </location>
</feature>
<dbReference type="Proteomes" id="UP000619238">
    <property type="component" value="Unassembled WGS sequence"/>
</dbReference>
<dbReference type="RefSeq" id="WP_187560865.1">
    <property type="nucleotide sequence ID" value="NZ_JACGWS010000002.1"/>
</dbReference>
<evidence type="ECO:0000313" key="8">
    <source>
        <dbReference type="Proteomes" id="UP000619238"/>
    </source>
</evidence>
<comment type="caution">
    <text evidence="7">The sequence shown here is derived from an EMBL/GenBank/DDBJ whole genome shotgun (WGS) entry which is preliminary data.</text>
</comment>
<evidence type="ECO:0000256" key="6">
    <source>
        <dbReference type="SAM" id="Phobius"/>
    </source>
</evidence>
<dbReference type="EMBL" id="JACGWS010000002">
    <property type="protein sequence ID" value="MBC8753828.1"/>
    <property type="molecule type" value="Genomic_DNA"/>
</dbReference>
<keyword evidence="5 6" id="KW-0472">Membrane</keyword>
<feature type="transmembrane region" description="Helical" evidence="6">
    <location>
        <begin position="199"/>
        <end position="219"/>
    </location>
</feature>
<comment type="similarity">
    <text evidence="2">Belongs to the TMEM86 family.</text>
</comment>
<accession>A0ABR7Q5N8</accession>
<keyword evidence="4 6" id="KW-1133">Transmembrane helix</keyword>
<keyword evidence="3 6" id="KW-0812">Transmembrane</keyword>
<feature type="transmembrane region" description="Helical" evidence="6">
    <location>
        <begin position="138"/>
        <end position="158"/>
    </location>
</feature>
<gene>
    <name evidence="7" type="ORF">H2O64_04050</name>
</gene>
<proteinExistence type="inferred from homology"/>
<dbReference type="InterPro" id="IPR012506">
    <property type="entry name" value="TMEM86B-like"/>
</dbReference>
<protein>
    <submittedName>
        <fullName evidence="7">Lysoplasmalogenase</fullName>
    </submittedName>
</protein>
<keyword evidence="8" id="KW-1185">Reference proteome</keyword>
<feature type="transmembrane region" description="Helical" evidence="6">
    <location>
        <begin position="81"/>
        <end position="101"/>
    </location>
</feature>
<evidence type="ECO:0000256" key="4">
    <source>
        <dbReference type="ARBA" id="ARBA00022989"/>
    </source>
</evidence>
<name>A0ABR7Q5N8_9FLAO</name>
<sequence>MKFFKVFIFLFLLNLSLDIYFNNAKEFYELRIYTKPLITIILGVFFYVNSRNMLLLHRVTILLALAFLCAGDVILLEDTPFYSFIIGLLLFLIALLLYSFYFYKQTIYDIDRLIPFLAVSLLIALSLIYLMYDGLNNLLIPVMIYIATVLNFMKIAFLRYKNVNNKSYRLVLVGTIFFTITQVLIGLHAFHKAIPYKDIFIMLFYGFSQLCIITGVLSLQHSEKKHKNVVA</sequence>
<feature type="transmembrane region" description="Helical" evidence="6">
    <location>
        <begin position="55"/>
        <end position="75"/>
    </location>
</feature>
<evidence type="ECO:0000256" key="5">
    <source>
        <dbReference type="ARBA" id="ARBA00023136"/>
    </source>
</evidence>
<organism evidence="7 8">
    <name type="scientific">Kordia aestuariivivens</name>
    <dbReference type="NCBI Taxonomy" id="2759037"/>
    <lineage>
        <taxon>Bacteria</taxon>
        <taxon>Pseudomonadati</taxon>
        <taxon>Bacteroidota</taxon>
        <taxon>Flavobacteriia</taxon>
        <taxon>Flavobacteriales</taxon>
        <taxon>Flavobacteriaceae</taxon>
        <taxon>Kordia</taxon>
    </lineage>
</organism>
<feature type="transmembrane region" description="Helical" evidence="6">
    <location>
        <begin position="170"/>
        <end position="187"/>
    </location>
</feature>
<dbReference type="PANTHER" id="PTHR31885:SF6">
    <property type="entry name" value="GH04784P"/>
    <property type="match status" value="1"/>
</dbReference>
<reference evidence="7 8" key="1">
    <citation type="submission" date="2020-07" db="EMBL/GenBank/DDBJ databases">
        <title>Description of Kordia aestuariivivens sp. nov., isolated from a tidal flat.</title>
        <authorList>
            <person name="Park S."/>
            <person name="Yoon J.-H."/>
        </authorList>
    </citation>
    <scope>NUCLEOTIDE SEQUENCE [LARGE SCALE GENOMIC DNA]</scope>
    <source>
        <strain evidence="7 8">YSTF-M3</strain>
    </source>
</reference>
<dbReference type="Pfam" id="PF07947">
    <property type="entry name" value="YhhN"/>
    <property type="match status" value="1"/>
</dbReference>
<evidence type="ECO:0000256" key="3">
    <source>
        <dbReference type="ARBA" id="ARBA00022692"/>
    </source>
</evidence>